<organism evidence="2 3">
    <name type="scientific">Legionella pneumophila</name>
    <dbReference type="NCBI Taxonomy" id="446"/>
    <lineage>
        <taxon>Bacteria</taxon>
        <taxon>Pseudomonadati</taxon>
        <taxon>Pseudomonadota</taxon>
        <taxon>Gammaproteobacteria</taxon>
        <taxon>Legionellales</taxon>
        <taxon>Legionellaceae</taxon>
        <taxon>Legionella</taxon>
    </lineage>
</organism>
<evidence type="ECO:0000313" key="2">
    <source>
        <dbReference type="EMBL" id="MCZ4718667.1"/>
    </source>
</evidence>
<accession>A0AAP3MCN3</accession>
<evidence type="ECO:0000313" key="3">
    <source>
        <dbReference type="Proteomes" id="UP001071279"/>
    </source>
</evidence>
<name>A0AAP3MCN3_LEGPN</name>
<dbReference type="AlphaFoldDB" id="A0AAP3MCN3"/>
<feature type="non-terminal residue" evidence="2">
    <location>
        <position position="1"/>
    </location>
</feature>
<protein>
    <submittedName>
        <fullName evidence="2">Uncharacterized protein</fullName>
    </submittedName>
</protein>
<gene>
    <name evidence="2" type="ORF">O6C86_05475</name>
</gene>
<reference evidence="2" key="1">
    <citation type="submission" date="2022-12" db="EMBL/GenBank/DDBJ databases">
        <title>Comparative genomics of Legionella pneumophila isolates from the West Bank and Germany support molecular epidemiology of Legionnaires disease.</title>
        <authorList>
            <person name="Zayed A.R."/>
            <person name="Bitar D.M."/>
            <person name="Steinert M."/>
            <person name="Lueck C."/>
            <person name="Brettar I."/>
            <person name="Hoefle M.G."/>
            <person name="Bunk B."/>
        </authorList>
    </citation>
    <scope>NUCLEOTIDE SEQUENCE</scope>
    <source>
        <strain evidence="2">H23</strain>
    </source>
</reference>
<feature type="transmembrane region" description="Helical" evidence="1">
    <location>
        <begin position="22"/>
        <end position="44"/>
    </location>
</feature>
<keyword evidence="1" id="KW-0472">Membrane</keyword>
<sequence length="69" mass="7896">QSAISNQQSAISNQQSAISTRFFLIFILLHYILLCFFPLLRGLFHLVALLKSYGVRFCLHSLVIPIDCR</sequence>
<keyword evidence="1" id="KW-1133">Transmembrane helix</keyword>
<comment type="caution">
    <text evidence="2">The sequence shown here is derived from an EMBL/GenBank/DDBJ whole genome shotgun (WGS) entry which is preliminary data.</text>
</comment>
<dbReference type="Proteomes" id="UP001071279">
    <property type="component" value="Unassembled WGS sequence"/>
</dbReference>
<evidence type="ECO:0000256" key="1">
    <source>
        <dbReference type="SAM" id="Phobius"/>
    </source>
</evidence>
<keyword evidence="1" id="KW-0812">Transmembrane</keyword>
<dbReference type="EMBL" id="JAPXIC010000030">
    <property type="protein sequence ID" value="MCZ4718667.1"/>
    <property type="molecule type" value="Genomic_DNA"/>
</dbReference>
<proteinExistence type="predicted"/>